<accession>X1N5C5</accession>
<reference evidence="1" key="1">
    <citation type="journal article" date="2014" name="Front. Microbiol.">
        <title>High frequency of phylogenetically diverse reductive dehalogenase-homologous genes in deep subseafloor sedimentary metagenomes.</title>
        <authorList>
            <person name="Kawai M."/>
            <person name="Futagami T."/>
            <person name="Toyoda A."/>
            <person name="Takaki Y."/>
            <person name="Nishi S."/>
            <person name="Hori S."/>
            <person name="Arai W."/>
            <person name="Tsubouchi T."/>
            <person name="Morono Y."/>
            <person name="Uchiyama I."/>
            <person name="Ito T."/>
            <person name="Fujiyama A."/>
            <person name="Inagaki F."/>
            <person name="Takami H."/>
        </authorList>
    </citation>
    <scope>NUCLEOTIDE SEQUENCE</scope>
    <source>
        <strain evidence="1">Expedition CK06-06</strain>
    </source>
</reference>
<organism evidence="1">
    <name type="scientific">marine sediment metagenome</name>
    <dbReference type="NCBI Taxonomy" id="412755"/>
    <lineage>
        <taxon>unclassified sequences</taxon>
        <taxon>metagenomes</taxon>
        <taxon>ecological metagenomes</taxon>
    </lineage>
</organism>
<name>X1N5C5_9ZZZZ</name>
<sequence>MGGGDAITGLIRSRVYGREYGIITGNIKKLWKYQLNISWHYGEEANGEAQAKTG</sequence>
<proteinExistence type="predicted"/>
<gene>
    <name evidence="1" type="ORF">S06H3_25968</name>
</gene>
<evidence type="ECO:0000313" key="1">
    <source>
        <dbReference type="EMBL" id="GAI25441.1"/>
    </source>
</evidence>
<comment type="caution">
    <text evidence="1">The sequence shown here is derived from an EMBL/GenBank/DDBJ whole genome shotgun (WGS) entry which is preliminary data.</text>
</comment>
<dbReference type="AlphaFoldDB" id="X1N5C5"/>
<dbReference type="EMBL" id="BARV01014979">
    <property type="protein sequence ID" value="GAI25441.1"/>
    <property type="molecule type" value="Genomic_DNA"/>
</dbReference>
<protein>
    <submittedName>
        <fullName evidence="1">Uncharacterized protein</fullName>
    </submittedName>
</protein>